<feature type="compositionally biased region" description="Polar residues" evidence="4">
    <location>
        <begin position="824"/>
        <end position="839"/>
    </location>
</feature>
<dbReference type="GO" id="GO:0003677">
    <property type="term" value="F:DNA binding"/>
    <property type="evidence" value="ECO:0007669"/>
    <property type="project" value="UniProtKB-KW"/>
</dbReference>
<dbReference type="PROSITE" id="PS50043">
    <property type="entry name" value="HTH_LUXR_2"/>
    <property type="match status" value="1"/>
</dbReference>
<dbReference type="Pfam" id="PF25873">
    <property type="entry name" value="WHD_MalT"/>
    <property type="match status" value="1"/>
</dbReference>
<dbReference type="CDD" id="cd06170">
    <property type="entry name" value="LuxR_C_like"/>
    <property type="match status" value="1"/>
</dbReference>
<evidence type="ECO:0000259" key="5">
    <source>
        <dbReference type="PROSITE" id="PS50043"/>
    </source>
</evidence>
<accession>A0A381IMZ2</accession>
<dbReference type="Pfam" id="PF17874">
    <property type="entry name" value="TPR_MalT"/>
    <property type="match status" value="1"/>
</dbReference>
<evidence type="ECO:0000313" key="6">
    <source>
        <dbReference type="EMBL" id="SUY29255.1"/>
    </source>
</evidence>
<dbReference type="InterPro" id="IPR016032">
    <property type="entry name" value="Sig_transdc_resp-reg_C-effctor"/>
</dbReference>
<dbReference type="GO" id="GO:0004674">
    <property type="term" value="F:protein serine/threonine kinase activity"/>
    <property type="evidence" value="ECO:0007669"/>
    <property type="project" value="UniProtKB-EC"/>
</dbReference>
<dbReference type="InterPro" id="IPR027417">
    <property type="entry name" value="P-loop_NTPase"/>
</dbReference>
<dbReference type="InterPro" id="IPR000792">
    <property type="entry name" value="Tscrpt_reg_LuxR_C"/>
</dbReference>
<dbReference type="EMBL" id="UFSM01000003">
    <property type="protein sequence ID" value="SUY29255.1"/>
    <property type="molecule type" value="Genomic_DNA"/>
</dbReference>
<dbReference type="EC" id="2.7.11.1" evidence="6"/>
<evidence type="ECO:0000256" key="4">
    <source>
        <dbReference type="SAM" id="MobiDB-lite"/>
    </source>
</evidence>
<feature type="domain" description="HTH luxR-type" evidence="5">
    <location>
        <begin position="834"/>
        <end position="899"/>
    </location>
</feature>
<keyword evidence="2" id="KW-0238">DNA-binding</keyword>
<keyword evidence="6" id="KW-0418">Kinase</keyword>
<dbReference type="OrthoDB" id="9807052at2"/>
<protein>
    <submittedName>
        <fullName evidence="6">Serine/threonine-protein kinase pknK</fullName>
        <ecNumber evidence="6">2.7.11.1</ecNumber>
    </submittedName>
</protein>
<keyword evidence="6" id="KW-0808">Transferase</keyword>
<dbReference type="PANTHER" id="PTHR44688:SF25">
    <property type="entry name" value="HTH LUXR-TYPE DOMAIN-CONTAINING PROTEIN"/>
    <property type="match status" value="1"/>
</dbReference>
<evidence type="ECO:0000256" key="3">
    <source>
        <dbReference type="ARBA" id="ARBA00023163"/>
    </source>
</evidence>
<dbReference type="Gene3D" id="1.25.40.10">
    <property type="entry name" value="Tetratricopeptide repeat domain"/>
    <property type="match status" value="1"/>
</dbReference>
<proteinExistence type="predicted"/>
<evidence type="ECO:0000313" key="7">
    <source>
        <dbReference type="Proteomes" id="UP000254701"/>
    </source>
</evidence>
<dbReference type="Gene3D" id="3.40.50.300">
    <property type="entry name" value="P-loop containing nucleotide triphosphate hydrolases"/>
    <property type="match status" value="1"/>
</dbReference>
<dbReference type="SUPFAM" id="SSF52540">
    <property type="entry name" value="P-loop containing nucleoside triphosphate hydrolases"/>
    <property type="match status" value="1"/>
</dbReference>
<dbReference type="Proteomes" id="UP000254701">
    <property type="component" value="Unassembled WGS sequence"/>
</dbReference>
<dbReference type="SMART" id="SM00421">
    <property type="entry name" value="HTH_LUXR"/>
    <property type="match status" value="1"/>
</dbReference>
<evidence type="ECO:0000256" key="2">
    <source>
        <dbReference type="ARBA" id="ARBA00023125"/>
    </source>
</evidence>
<dbReference type="GO" id="GO:0006355">
    <property type="term" value="P:regulation of DNA-templated transcription"/>
    <property type="evidence" value="ECO:0007669"/>
    <property type="project" value="InterPro"/>
</dbReference>
<dbReference type="PROSITE" id="PS00622">
    <property type="entry name" value="HTH_LUXR_1"/>
    <property type="match status" value="1"/>
</dbReference>
<reference evidence="6 7" key="1">
    <citation type="submission" date="2018-06" db="EMBL/GenBank/DDBJ databases">
        <authorList>
            <consortium name="Pathogen Informatics"/>
            <person name="Doyle S."/>
        </authorList>
    </citation>
    <scope>NUCLEOTIDE SEQUENCE [LARGE SCALE GENOMIC DNA]</scope>
    <source>
        <strain evidence="6 7">NCTC10684</strain>
    </source>
</reference>
<dbReference type="InterPro" id="IPR011990">
    <property type="entry name" value="TPR-like_helical_dom_sf"/>
</dbReference>
<evidence type="ECO:0000256" key="1">
    <source>
        <dbReference type="ARBA" id="ARBA00023015"/>
    </source>
</evidence>
<feature type="region of interest" description="Disordered" evidence="4">
    <location>
        <begin position="818"/>
        <end position="839"/>
    </location>
</feature>
<dbReference type="Gene3D" id="1.10.10.10">
    <property type="entry name" value="Winged helix-like DNA-binding domain superfamily/Winged helix DNA-binding domain"/>
    <property type="match status" value="1"/>
</dbReference>
<keyword evidence="3" id="KW-0804">Transcription</keyword>
<name>A0A381IMZ2_AMIAI</name>
<dbReference type="InterPro" id="IPR036388">
    <property type="entry name" value="WH-like_DNA-bd_sf"/>
</dbReference>
<organism evidence="6 7">
    <name type="scientific">Aminobacter aminovorans</name>
    <name type="common">Chelatobacter heintzii</name>
    <dbReference type="NCBI Taxonomy" id="83263"/>
    <lineage>
        <taxon>Bacteria</taxon>
        <taxon>Pseudomonadati</taxon>
        <taxon>Pseudomonadota</taxon>
        <taxon>Alphaproteobacteria</taxon>
        <taxon>Hyphomicrobiales</taxon>
        <taxon>Phyllobacteriaceae</taxon>
        <taxon>Aminobacter</taxon>
    </lineage>
</organism>
<dbReference type="InterPro" id="IPR059106">
    <property type="entry name" value="WHD_MalT"/>
</dbReference>
<dbReference type="SUPFAM" id="SSF48452">
    <property type="entry name" value="TPR-like"/>
    <property type="match status" value="1"/>
</dbReference>
<dbReference type="PRINTS" id="PR00038">
    <property type="entry name" value="HTHLUXR"/>
</dbReference>
<dbReference type="SUPFAM" id="SSF46894">
    <property type="entry name" value="C-terminal effector domain of the bipartite response regulators"/>
    <property type="match status" value="1"/>
</dbReference>
<dbReference type="AlphaFoldDB" id="A0A381IMZ2"/>
<keyword evidence="1" id="KW-0805">Transcription regulation</keyword>
<dbReference type="Pfam" id="PF00196">
    <property type="entry name" value="GerE"/>
    <property type="match status" value="1"/>
</dbReference>
<dbReference type="InterPro" id="IPR041617">
    <property type="entry name" value="TPR_MalT"/>
</dbReference>
<gene>
    <name evidence="6" type="primary">pknK</name>
    <name evidence="6" type="ORF">NCTC10684_05487</name>
</gene>
<dbReference type="PANTHER" id="PTHR44688">
    <property type="entry name" value="DNA-BINDING TRANSCRIPTIONAL ACTIVATOR DEVR_DOSR"/>
    <property type="match status" value="1"/>
</dbReference>
<sequence length="902" mass="99876">MVALSPEHISEGGADARMAQVRRVRALRLLDDAGDRRLTLVVAPAGFGKSSLMNQRYKDLRKRGHQAAWAALDGDDRDGTHFLLGLLGVLTSAHILPAAAQDYSSLSQQHVLGVILTQLQRLRRPLYLFLDDYHFAQSEENDATLARLLFSPQARNLRLLIISRSEPRLAISAMQLNGQLTYLKAADLRFSAGEAQNLLAMAGVKLDKAQIEALVRKTEGWAVALQLARVLLRDGAVTDRDLLEFSGTQLDMARYLSEQVFSSLSVPMQSALIGVAALPYFSAELASAIVSPTAAAELTSDIAGGGLPIEALDDGHKQFKLHQVFQEYLMHEAHLRGLDINQIRRTAAHWYAARRDWANAIRHALHAEDFRLAGELSENAGGWRQVYAGARGLLQQFHALAAVLPEPEAAKFPRSFLGLAVAAAKGGNLTLATHYFELVNRKIDRSDNVLVNEVRLIGALMALYRDDRIEALDLSLLERDLTLLELAEPVQRALTYNLLCFQYLERSEFERAERHGNLAIQSFTQAGALFGAMHLHAHVGQAQFFRGDMEGASAAYERLASDAQSAIGKGCDLDAIAQVLLAETLSERGLHEGAERILEWSLPHLEKNDCWFDLLAAAYLSRIRARTVRNDFDGVDAVLEQARRTAQRRGFPRLQRLIAREQMRAIIHFGDIQGAKRFADRFDLGPESAFDVERNRLSFRLRGEVPATLWVRVWIEEGQPERALDMLQRLEVAQERPFSVPRMLRMRLLAVLAGMKAGKAERTASVLDEILLTLPSATYRAAFFEEGPEMLALLRRRAQEAGPDSLIARRVGQIFAPADASAPGQGTSETAPDSASAPHSLTQQELKIVSLICGGFSNKEIARHMDVSENTVKFHVRNVFSKLNVHSRTSAISVARELGLLA</sequence>